<keyword evidence="5" id="KW-0539">Nucleus</keyword>
<dbReference type="Pfam" id="PF04082">
    <property type="entry name" value="Fungal_trans"/>
    <property type="match status" value="1"/>
</dbReference>
<dbReference type="CDD" id="cd12148">
    <property type="entry name" value="fungal_TF_MHR"/>
    <property type="match status" value="1"/>
</dbReference>
<evidence type="ECO:0000256" key="1">
    <source>
        <dbReference type="ARBA" id="ARBA00004123"/>
    </source>
</evidence>
<dbReference type="InterPro" id="IPR007219">
    <property type="entry name" value="XnlR_reg_dom"/>
</dbReference>
<protein>
    <submittedName>
        <fullName evidence="8">Mfs transporter</fullName>
    </submittedName>
</protein>
<feature type="domain" description="Xylanolytic transcriptional activator regulatory" evidence="7">
    <location>
        <begin position="145"/>
        <end position="356"/>
    </location>
</feature>
<evidence type="ECO:0000259" key="7">
    <source>
        <dbReference type="Pfam" id="PF04082"/>
    </source>
</evidence>
<evidence type="ECO:0000256" key="3">
    <source>
        <dbReference type="ARBA" id="ARBA00023015"/>
    </source>
</evidence>
<dbReference type="GO" id="GO:0000981">
    <property type="term" value="F:DNA-binding transcription factor activity, RNA polymerase II-specific"/>
    <property type="evidence" value="ECO:0007669"/>
    <property type="project" value="InterPro"/>
</dbReference>
<evidence type="ECO:0000256" key="2">
    <source>
        <dbReference type="ARBA" id="ARBA00022723"/>
    </source>
</evidence>
<proteinExistence type="predicted"/>
<feature type="region of interest" description="Disordered" evidence="6">
    <location>
        <begin position="104"/>
        <end position="132"/>
    </location>
</feature>
<dbReference type="GO" id="GO:0003677">
    <property type="term" value="F:DNA binding"/>
    <property type="evidence" value="ECO:0007669"/>
    <property type="project" value="InterPro"/>
</dbReference>
<comment type="subcellular location">
    <subcellularLocation>
        <location evidence="1">Nucleus</location>
    </subcellularLocation>
</comment>
<dbReference type="OrthoDB" id="2943660at2759"/>
<evidence type="ECO:0000313" key="9">
    <source>
        <dbReference type="Proteomes" id="UP000266272"/>
    </source>
</evidence>
<comment type="caution">
    <text evidence="8">The sequence shown here is derived from an EMBL/GenBank/DDBJ whole genome shotgun (WGS) entry which is preliminary data.</text>
</comment>
<evidence type="ECO:0000313" key="8">
    <source>
        <dbReference type="EMBL" id="RFU81816.1"/>
    </source>
</evidence>
<feature type="compositionally biased region" description="Polar residues" evidence="6">
    <location>
        <begin position="112"/>
        <end position="126"/>
    </location>
</feature>
<dbReference type="EMBL" id="PXOA01000026">
    <property type="protein sequence ID" value="RFU81816.1"/>
    <property type="molecule type" value="Genomic_DNA"/>
</dbReference>
<dbReference type="GO" id="GO:0008270">
    <property type="term" value="F:zinc ion binding"/>
    <property type="evidence" value="ECO:0007669"/>
    <property type="project" value="InterPro"/>
</dbReference>
<keyword evidence="4" id="KW-0804">Transcription</keyword>
<dbReference type="PANTHER" id="PTHR47338">
    <property type="entry name" value="ZN(II)2CYS6 TRANSCRIPTION FACTOR (EUROFUNG)-RELATED"/>
    <property type="match status" value="1"/>
</dbReference>
<accession>A0A395P0E0</accession>
<organism evidence="8 9">
    <name type="scientific">Trichoderma arundinaceum</name>
    <dbReference type="NCBI Taxonomy" id="490622"/>
    <lineage>
        <taxon>Eukaryota</taxon>
        <taxon>Fungi</taxon>
        <taxon>Dikarya</taxon>
        <taxon>Ascomycota</taxon>
        <taxon>Pezizomycotina</taxon>
        <taxon>Sordariomycetes</taxon>
        <taxon>Hypocreomycetidae</taxon>
        <taxon>Hypocreales</taxon>
        <taxon>Hypocreaceae</taxon>
        <taxon>Trichoderma</taxon>
    </lineage>
</organism>
<dbReference type="STRING" id="490622.A0A395P0E0"/>
<keyword evidence="3" id="KW-0805">Transcription regulation</keyword>
<dbReference type="Proteomes" id="UP000266272">
    <property type="component" value="Unassembled WGS sequence"/>
</dbReference>
<sequence length="607" mass="68838">MSTPAKPQNGNRPSCSACTMRGELCFYERSNRRNLRRDRAFGHANGSEARNVVPEIPQVWNSWPMDEVDALLGLESNEIVPSLAAEPHLDDSYQWLMPNNELPGVEVDNSAPGDQNPTIPQVSGSATPPVPRTELPELPELLQLIDLFFEKFYRYFPILHKQTILSAINSQGTDGVPPVLLFAIIAVSAGSHPDLQIRRSQPFWYERAKIRLSKEMQLPHNVLQTLQAAVLVIYLGLAFVDYSSSIIFLSEAWRKTVAISHSYGDSLRSLIVQTLGTQEKATWIEREEITRISWMLFIMDRGMCFPIGLIHAVDDRRMKIEFPMKEYDFQEGDGPASTDSGRFTHNLDKLITMMRDRILQGSATQLQYLILGYVLLGRISEALDYQEEDDKGWKELIESLCEHLSRIRLMLPRSATELSLANYDEFAQVIWLNVILNACTILLHHRPLHEGESLDDTGTELATHWPHCVAAARGTISILRDAARVSIDFVTNAHFPCLLFTSCRVLMTEYFCPSRYQKEAKEGDGVHMSMARDPKLREDLEVVAMTFSRMREEWRGIGQKFSKGMYYYLQQGEDFARKSKAAGARSVLGVCDTWANIPDAYELTIPS</sequence>
<evidence type="ECO:0000256" key="4">
    <source>
        <dbReference type="ARBA" id="ARBA00023163"/>
    </source>
</evidence>
<dbReference type="AlphaFoldDB" id="A0A395P0E0"/>
<keyword evidence="2" id="KW-0479">Metal-binding</keyword>
<name>A0A395P0E0_TRIAR</name>
<dbReference type="GO" id="GO:0005634">
    <property type="term" value="C:nucleus"/>
    <property type="evidence" value="ECO:0007669"/>
    <property type="project" value="UniProtKB-SubCell"/>
</dbReference>
<dbReference type="PANTHER" id="PTHR47338:SF10">
    <property type="entry name" value="TRANSCRIPTION FACTOR DOMAIN-CONTAINING PROTEIN-RELATED"/>
    <property type="match status" value="1"/>
</dbReference>
<gene>
    <name evidence="8" type="ORF">TARUN_407</name>
</gene>
<evidence type="ECO:0000256" key="6">
    <source>
        <dbReference type="SAM" id="MobiDB-lite"/>
    </source>
</evidence>
<keyword evidence="9" id="KW-1185">Reference proteome</keyword>
<evidence type="ECO:0000256" key="5">
    <source>
        <dbReference type="ARBA" id="ARBA00023242"/>
    </source>
</evidence>
<reference evidence="8 9" key="1">
    <citation type="journal article" date="2018" name="PLoS Pathog.">
        <title>Evolution of structural diversity of trichothecenes, a family of toxins produced by plant pathogenic and entomopathogenic fungi.</title>
        <authorList>
            <person name="Proctor R.H."/>
            <person name="McCormick S.P."/>
            <person name="Kim H.S."/>
            <person name="Cardoza R.E."/>
            <person name="Stanley A.M."/>
            <person name="Lindo L."/>
            <person name="Kelly A."/>
            <person name="Brown D.W."/>
            <person name="Lee T."/>
            <person name="Vaughan M.M."/>
            <person name="Alexander N.J."/>
            <person name="Busman M."/>
            <person name="Gutierrez S."/>
        </authorList>
    </citation>
    <scope>NUCLEOTIDE SEQUENCE [LARGE SCALE GENOMIC DNA]</scope>
    <source>
        <strain evidence="8 9">IBT 40837</strain>
    </source>
</reference>
<dbReference type="GO" id="GO:0006351">
    <property type="term" value="P:DNA-templated transcription"/>
    <property type="evidence" value="ECO:0007669"/>
    <property type="project" value="InterPro"/>
</dbReference>
<dbReference type="InterPro" id="IPR050815">
    <property type="entry name" value="TF_fung"/>
</dbReference>